<evidence type="ECO:0000256" key="3">
    <source>
        <dbReference type="ARBA" id="ARBA00022801"/>
    </source>
</evidence>
<evidence type="ECO:0000256" key="6">
    <source>
        <dbReference type="ARBA" id="ARBA00023235"/>
    </source>
</evidence>
<keyword evidence="6" id="KW-0413">Isomerase</keyword>
<evidence type="ECO:0000256" key="2">
    <source>
        <dbReference type="ARBA" id="ARBA00022741"/>
    </source>
</evidence>
<keyword evidence="4 10" id="KW-0347">Helicase</keyword>
<dbReference type="GO" id="GO:0005829">
    <property type="term" value="C:cytosol"/>
    <property type="evidence" value="ECO:0007669"/>
    <property type="project" value="TreeGrafter"/>
</dbReference>
<evidence type="ECO:0000313" key="13">
    <source>
        <dbReference type="EMBL" id="OGZ75368.1"/>
    </source>
</evidence>
<reference evidence="13 14" key="1">
    <citation type="journal article" date="2016" name="Nat. Commun.">
        <title>Thousands of microbial genomes shed light on interconnected biogeochemical processes in an aquifer system.</title>
        <authorList>
            <person name="Anantharaman K."/>
            <person name="Brown C.T."/>
            <person name="Hug L.A."/>
            <person name="Sharon I."/>
            <person name="Castelle C.J."/>
            <person name="Probst A.J."/>
            <person name="Thomas B.C."/>
            <person name="Singh A."/>
            <person name="Wilkins M.J."/>
            <person name="Karaoz U."/>
            <person name="Brodie E.L."/>
            <person name="Williams K.H."/>
            <person name="Hubbard S.S."/>
            <person name="Banfield J.F."/>
        </authorList>
    </citation>
    <scope>NUCLEOTIDE SEQUENCE [LARGE SCALE GENOMIC DNA]</scope>
</reference>
<dbReference type="Gene3D" id="1.10.486.10">
    <property type="entry name" value="PCRA, domain 4"/>
    <property type="match status" value="1"/>
</dbReference>
<dbReference type="Pfam" id="PF00580">
    <property type="entry name" value="UvrD-helicase"/>
    <property type="match status" value="1"/>
</dbReference>
<keyword evidence="2 10" id="KW-0547">Nucleotide-binding</keyword>
<dbReference type="InterPro" id="IPR014016">
    <property type="entry name" value="UvrD-like_ATP-bd"/>
</dbReference>
<proteinExistence type="inferred from homology"/>
<dbReference type="EMBL" id="MHPE01000049">
    <property type="protein sequence ID" value="OGZ75368.1"/>
    <property type="molecule type" value="Genomic_DNA"/>
</dbReference>
<dbReference type="Proteomes" id="UP000178632">
    <property type="component" value="Unassembled WGS sequence"/>
</dbReference>
<feature type="binding site" evidence="10">
    <location>
        <begin position="27"/>
        <end position="34"/>
    </location>
    <ligand>
        <name>ATP</name>
        <dbReference type="ChEBI" id="CHEBI:30616"/>
    </ligand>
</feature>
<evidence type="ECO:0000259" key="11">
    <source>
        <dbReference type="PROSITE" id="PS51198"/>
    </source>
</evidence>
<evidence type="ECO:0000256" key="7">
    <source>
        <dbReference type="ARBA" id="ARBA00034617"/>
    </source>
</evidence>
<dbReference type="SUPFAM" id="SSF52540">
    <property type="entry name" value="P-loop containing nucleoside triphosphate hydrolases"/>
    <property type="match status" value="1"/>
</dbReference>
<evidence type="ECO:0000256" key="9">
    <source>
        <dbReference type="ARBA" id="ARBA00048988"/>
    </source>
</evidence>
<dbReference type="Pfam" id="PF13361">
    <property type="entry name" value="UvrD_C"/>
    <property type="match status" value="1"/>
</dbReference>
<protein>
    <recommendedName>
        <fullName evidence="8">DNA 3'-5' helicase</fullName>
        <ecNumber evidence="8">5.6.2.4</ecNumber>
    </recommendedName>
</protein>
<keyword evidence="3 10" id="KW-0378">Hydrolase</keyword>
<evidence type="ECO:0000256" key="5">
    <source>
        <dbReference type="ARBA" id="ARBA00022840"/>
    </source>
</evidence>
<comment type="similarity">
    <text evidence="1">Belongs to the helicase family. UvrD subfamily.</text>
</comment>
<dbReference type="Gene3D" id="3.40.50.300">
    <property type="entry name" value="P-loop containing nucleotide triphosphate hydrolases"/>
    <property type="match status" value="2"/>
</dbReference>
<evidence type="ECO:0000259" key="12">
    <source>
        <dbReference type="PROSITE" id="PS51217"/>
    </source>
</evidence>
<dbReference type="InterPro" id="IPR014017">
    <property type="entry name" value="DNA_helicase_UvrD-like_C"/>
</dbReference>
<dbReference type="InterPro" id="IPR027417">
    <property type="entry name" value="P-loop_NTPase"/>
</dbReference>
<dbReference type="InterPro" id="IPR013986">
    <property type="entry name" value="DExx_box_DNA_helicase_dom_sf"/>
</dbReference>
<evidence type="ECO:0000313" key="14">
    <source>
        <dbReference type="Proteomes" id="UP000178632"/>
    </source>
</evidence>
<dbReference type="GO" id="GO:0016787">
    <property type="term" value="F:hydrolase activity"/>
    <property type="evidence" value="ECO:0007669"/>
    <property type="project" value="UniProtKB-UniRule"/>
</dbReference>
<dbReference type="EC" id="5.6.2.4" evidence="8"/>
<keyword evidence="5 10" id="KW-0067">ATP-binding</keyword>
<dbReference type="Gene3D" id="1.10.10.160">
    <property type="match status" value="1"/>
</dbReference>
<dbReference type="GO" id="GO:0033202">
    <property type="term" value="C:DNA helicase complex"/>
    <property type="evidence" value="ECO:0007669"/>
    <property type="project" value="TreeGrafter"/>
</dbReference>
<evidence type="ECO:0000256" key="4">
    <source>
        <dbReference type="ARBA" id="ARBA00022806"/>
    </source>
</evidence>
<evidence type="ECO:0000256" key="10">
    <source>
        <dbReference type="PROSITE-ProRule" id="PRU00560"/>
    </source>
</evidence>
<accession>A0A1G2IM92</accession>
<dbReference type="GO" id="GO:0003677">
    <property type="term" value="F:DNA binding"/>
    <property type="evidence" value="ECO:0007669"/>
    <property type="project" value="InterPro"/>
</dbReference>
<feature type="domain" description="UvrD-like helicase ATP-binding" evidence="11">
    <location>
        <begin position="6"/>
        <end position="304"/>
    </location>
</feature>
<dbReference type="PROSITE" id="PS51217">
    <property type="entry name" value="UVRD_HELICASE_CTER"/>
    <property type="match status" value="1"/>
</dbReference>
<dbReference type="AlphaFoldDB" id="A0A1G2IM92"/>
<sequence length="798" mass="91680">MALDSSKLNKEQKEAVLHGKGPMLIVAGAGTGKTTVITQRIVNLIEKELAKPEEILAVTFTEKAAAEMAERVDRLLDIGYADLWISTFHAFCERILRDYAFDIGLSPDFKILDQTAGWLLARQNLDKFELDYYNALGNPAKFIQVLIYHFSHCKDQGIYPKEYLEYAEKLKTRDDAPENEETERIKEVANAYHVYQKILLDNNALDFGDLINYCLKLFKKRPLILEKYREKFKYILVDEFQDTNWAQYEVIKLLAESKNNLTVCADDDQAIYRWRGASFSNIVQFQKDFPDAKQISLIKNYRSTQNILDLSHKFIKANNPDRLEFINKIDKKLIAENLGEGLPAEAGIIEHISAKNLDEEAGSVIKKVLEILKKDKEANYNDFVILVRANDSAIPFIKALERAGLPYQFLASRGLYSKPVILDVISYFKLLDNYHEGSAVYRILNLPFMEISDLDIAKITQYSRKRTKSLFEALEELPLIGGISAKTQEQIAFILGLIKKHTLQAREKGVAEILVSFLGDSGYLKYLVKNNSEEKIDLLNQFYKKVKNFEEATFEPTLKNFMEEISLELESGEEGKLQFDPDLGPEMIKVMTIHGAKGLEFKYVFLVSMVDKRFPTIERKDPIELPEELIKDIKPKGDAHLQEERRICYVAMTRAKKELYFTSAKDYGGQREKKLSRFLTEMGYKDEKSHTPVPKNQSGILAEKIKAPEFKKKVKPDFLPEHFSFSQLAAFEKCPLQYKFGFILKVPVKGKAVFSFGKTMHNTLYEFLKNINENKNTKQETLLVKNTPENAEVLSFKE</sequence>
<dbReference type="InterPro" id="IPR000212">
    <property type="entry name" value="DNA_helicase_UvrD/REP"/>
</dbReference>
<comment type="caution">
    <text evidence="13">The sequence shown here is derived from an EMBL/GenBank/DDBJ whole genome shotgun (WGS) entry which is preliminary data.</text>
</comment>
<dbReference type="PANTHER" id="PTHR11070:SF48">
    <property type="entry name" value="ATP-DEPENDENT HELICASE_NUCLEASE SUBUNIT A"/>
    <property type="match status" value="1"/>
</dbReference>
<dbReference type="GO" id="GO:0000725">
    <property type="term" value="P:recombinational repair"/>
    <property type="evidence" value="ECO:0007669"/>
    <property type="project" value="TreeGrafter"/>
</dbReference>
<feature type="domain" description="UvrD-like helicase C-terminal" evidence="12">
    <location>
        <begin position="305"/>
        <end position="598"/>
    </location>
</feature>
<comment type="catalytic activity">
    <reaction evidence="7">
        <text>Couples ATP hydrolysis with the unwinding of duplex DNA by translocating in the 3'-5' direction.</text>
        <dbReference type="EC" id="5.6.2.4"/>
    </reaction>
</comment>
<dbReference type="GO" id="GO:0043138">
    <property type="term" value="F:3'-5' DNA helicase activity"/>
    <property type="evidence" value="ECO:0007669"/>
    <property type="project" value="UniProtKB-EC"/>
</dbReference>
<dbReference type="PROSITE" id="PS51198">
    <property type="entry name" value="UVRD_HELICASE_ATP_BIND"/>
    <property type="match status" value="1"/>
</dbReference>
<gene>
    <name evidence="13" type="ORF">A3G45_02085</name>
</gene>
<feature type="non-terminal residue" evidence="13">
    <location>
        <position position="798"/>
    </location>
</feature>
<evidence type="ECO:0000256" key="1">
    <source>
        <dbReference type="ARBA" id="ARBA00009922"/>
    </source>
</evidence>
<comment type="catalytic activity">
    <reaction evidence="9">
        <text>ATP + H2O = ADP + phosphate + H(+)</text>
        <dbReference type="Rhea" id="RHEA:13065"/>
        <dbReference type="ChEBI" id="CHEBI:15377"/>
        <dbReference type="ChEBI" id="CHEBI:15378"/>
        <dbReference type="ChEBI" id="CHEBI:30616"/>
        <dbReference type="ChEBI" id="CHEBI:43474"/>
        <dbReference type="ChEBI" id="CHEBI:456216"/>
        <dbReference type="EC" id="5.6.2.4"/>
    </reaction>
</comment>
<dbReference type="InterPro" id="IPR038726">
    <property type="entry name" value="PDDEXK_AddAB-type"/>
</dbReference>
<name>A0A1G2IM92_9BACT</name>
<dbReference type="Pfam" id="PF12705">
    <property type="entry name" value="PDDEXK_1"/>
    <property type="match status" value="1"/>
</dbReference>
<dbReference type="PANTHER" id="PTHR11070">
    <property type="entry name" value="UVRD / RECB / PCRA DNA HELICASE FAMILY MEMBER"/>
    <property type="match status" value="1"/>
</dbReference>
<evidence type="ECO:0000256" key="8">
    <source>
        <dbReference type="ARBA" id="ARBA00034808"/>
    </source>
</evidence>
<organism evidence="13 14">
    <name type="scientific">Candidatus Staskawiczbacteria bacterium RIFCSPLOWO2_12_FULL_37_15</name>
    <dbReference type="NCBI Taxonomy" id="1802218"/>
    <lineage>
        <taxon>Bacteria</taxon>
        <taxon>Candidatus Staskawicziibacteriota</taxon>
    </lineage>
</organism>
<dbReference type="GO" id="GO:0005524">
    <property type="term" value="F:ATP binding"/>
    <property type="evidence" value="ECO:0007669"/>
    <property type="project" value="UniProtKB-UniRule"/>
</dbReference>
<dbReference type="CDD" id="cd17932">
    <property type="entry name" value="DEXQc_UvrD"/>
    <property type="match status" value="1"/>
</dbReference>